<sequence length="255" mass="29860">MIDWDRWLVKWHVEFLGRQWNFVDLATLAGLVYLHYLAVLAPFYFTWPAFWSAVALYYISGVGVTLSFHRNLSHKSFKLPKWLEYLFAYCGVLSFQYEARLKNVADLKSQAYYRFLHYTYPLHSVALGVLLYAKGGMPFLVWGMGVRTVLLLHAVFGINSICHTWGQQVWDTGDLSKNNWFIGLMAHGEGWHNNHHAFEYSAQHGFEWWQIDITWYLIRFLQAVGLATDVKLPTETQKKRRALCNKINEESLKQN</sequence>
<evidence type="ECO:0000256" key="13">
    <source>
        <dbReference type="SAM" id="Phobius"/>
    </source>
</evidence>
<evidence type="ECO:0000313" key="15">
    <source>
        <dbReference type="EMBL" id="ONI18346.1"/>
    </source>
</evidence>
<name>A0A251Q3D7_PRUPE</name>
<feature type="transmembrane region" description="Helical" evidence="13">
    <location>
        <begin position="50"/>
        <end position="70"/>
    </location>
</feature>
<dbReference type="Proteomes" id="UP000006882">
    <property type="component" value="Chromosome G3"/>
</dbReference>
<evidence type="ECO:0000256" key="2">
    <source>
        <dbReference type="ARBA" id="ARBA00005189"/>
    </source>
</evidence>
<dbReference type="GO" id="GO:0006633">
    <property type="term" value="P:fatty acid biosynthetic process"/>
    <property type="evidence" value="ECO:0007669"/>
    <property type="project" value="UniProtKB-KW"/>
</dbReference>
<feature type="transmembrane region" description="Helical" evidence="13">
    <location>
        <begin position="111"/>
        <end position="132"/>
    </location>
</feature>
<dbReference type="Pfam" id="PF00487">
    <property type="entry name" value="FA_desaturase"/>
    <property type="match status" value="1"/>
</dbReference>
<dbReference type="AlphaFoldDB" id="A0A251Q3D7"/>
<evidence type="ECO:0000313" key="16">
    <source>
        <dbReference type="Proteomes" id="UP000006882"/>
    </source>
</evidence>
<dbReference type="InterPro" id="IPR005804">
    <property type="entry name" value="FA_desaturase_dom"/>
</dbReference>
<dbReference type="EMBL" id="CM007653">
    <property type="protein sequence ID" value="ONI18346.1"/>
    <property type="molecule type" value="Genomic_DNA"/>
</dbReference>
<comment type="pathway">
    <text evidence="2">Lipid metabolism.</text>
</comment>
<evidence type="ECO:0000256" key="6">
    <source>
        <dbReference type="ARBA" id="ARBA00022832"/>
    </source>
</evidence>
<evidence type="ECO:0000256" key="4">
    <source>
        <dbReference type="ARBA" id="ARBA00022516"/>
    </source>
</evidence>
<keyword evidence="5 13" id="KW-0812">Transmembrane</keyword>
<keyword evidence="9" id="KW-0408">Iron</keyword>
<protein>
    <recommendedName>
        <fullName evidence="14">Fatty acid desaturase domain-containing protein</fullName>
    </recommendedName>
</protein>
<keyword evidence="12" id="KW-0275">Fatty acid biosynthesis</keyword>
<keyword evidence="7 13" id="KW-1133">Transmembrane helix</keyword>
<keyword evidence="6" id="KW-0276">Fatty acid metabolism</keyword>
<comment type="subcellular location">
    <subcellularLocation>
        <location evidence="1">Membrane</location>
        <topology evidence="1">Multi-pass membrane protein</topology>
    </subcellularLocation>
</comment>
<keyword evidence="11 13" id="KW-0472">Membrane</keyword>
<dbReference type="PANTHER" id="PTHR11351:SF31">
    <property type="entry name" value="DESATURASE 1, ISOFORM A-RELATED"/>
    <property type="match status" value="1"/>
</dbReference>
<dbReference type="Gramene" id="ONI18346">
    <property type="protein sequence ID" value="ONI18346"/>
    <property type="gene ID" value="PRUPE_3G210600"/>
</dbReference>
<accession>A0A251Q3D7</accession>
<keyword evidence="4" id="KW-0444">Lipid biosynthesis</keyword>
<feature type="transmembrane region" description="Helical" evidence="13">
    <location>
        <begin position="21"/>
        <end position="44"/>
    </location>
</feature>
<organism evidence="15 16">
    <name type="scientific">Prunus persica</name>
    <name type="common">Peach</name>
    <name type="synonym">Amygdalus persica</name>
    <dbReference type="NCBI Taxonomy" id="3760"/>
    <lineage>
        <taxon>Eukaryota</taxon>
        <taxon>Viridiplantae</taxon>
        <taxon>Streptophyta</taxon>
        <taxon>Embryophyta</taxon>
        <taxon>Tracheophyta</taxon>
        <taxon>Spermatophyta</taxon>
        <taxon>Magnoliopsida</taxon>
        <taxon>eudicotyledons</taxon>
        <taxon>Gunneridae</taxon>
        <taxon>Pentapetalae</taxon>
        <taxon>rosids</taxon>
        <taxon>fabids</taxon>
        <taxon>Rosales</taxon>
        <taxon>Rosaceae</taxon>
        <taxon>Amygdaloideae</taxon>
        <taxon>Amygdaleae</taxon>
        <taxon>Prunus</taxon>
    </lineage>
</organism>
<evidence type="ECO:0000256" key="7">
    <source>
        <dbReference type="ARBA" id="ARBA00022989"/>
    </source>
</evidence>
<keyword evidence="16" id="KW-1185">Reference proteome</keyword>
<dbReference type="InterPro" id="IPR015876">
    <property type="entry name" value="Acyl-CoA_DS"/>
</dbReference>
<dbReference type="GO" id="GO:0016020">
    <property type="term" value="C:membrane"/>
    <property type="evidence" value="ECO:0007669"/>
    <property type="project" value="UniProtKB-SubCell"/>
</dbReference>
<evidence type="ECO:0000256" key="1">
    <source>
        <dbReference type="ARBA" id="ARBA00004141"/>
    </source>
</evidence>
<evidence type="ECO:0000259" key="14">
    <source>
        <dbReference type="Pfam" id="PF00487"/>
    </source>
</evidence>
<evidence type="ECO:0000256" key="8">
    <source>
        <dbReference type="ARBA" id="ARBA00023002"/>
    </source>
</evidence>
<evidence type="ECO:0000256" key="3">
    <source>
        <dbReference type="ARBA" id="ARBA00009295"/>
    </source>
</evidence>
<evidence type="ECO:0000256" key="12">
    <source>
        <dbReference type="ARBA" id="ARBA00023160"/>
    </source>
</evidence>
<dbReference type="PANTHER" id="PTHR11351">
    <property type="entry name" value="ACYL-COA DESATURASE"/>
    <property type="match status" value="1"/>
</dbReference>
<evidence type="ECO:0000256" key="10">
    <source>
        <dbReference type="ARBA" id="ARBA00023098"/>
    </source>
</evidence>
<keyword evidence="10" id="KW-0443">Lipid metabolism</keyword>
<evidence type="ECO:0000256" key="11">
    <source>
        <dbReference type="ARBA" id="ARBA00023136"/>
    </source>
</evidence>
<evidence type="ECO:0000256" key="9">
    <source>
        <dbReference type="ARBA" id="ARBA00023004"/>
    </source>
</evidence>
<proteinExistence type="inferred from homology"/>
<dbReference type="CDD" id="cd03505">
    <property type="entry name" value="Delta9-FADS-like"/>
    <property type="match status" value="1"/>
</dbReference>
<keyword evidence="8" id="KW-0560">Oxidoreductase</keyword>
<dbReference type="GO" id="GO:0016717">
    <property type="term" value="F:oxidoreductase activity, acting on paired donors, with oxidation of a pair of donors resulting in the reduction of molecular oxygen to two molecules of water"/>
    <property type="evidence" value="ECO:0007669"/>
    <property type="project" value="InterPro"/>
</dbReference>
<comment type="similarity">
    <text evidence="3">Belongs to the fatty acid desaturase type 1 family.</text>
</comment>
<feature type="domain" description="Fatty acid desaturase" evidence="14">
    <location>
        <begin position="86"/>
        <end position="215"/>
    </location>
</feature>
<gene>
    <name evidence="15" type="ORF">PRUPE_3G210600</name>
</gene>
<reference evidence="15 16" key="1">
    <citation type="journal article" date="2013" name="Nat. Genet.">
        <title>The high-quality draft genome of peach (Prunus persica) identifies unique patterns of genetic diversity, domestication and genome evolution.</title>
        <authorList>
            <consortium name="International Peach Genome Initiative"/>
            <person name="Verde I."/>
            <person name="Abbott A.G."/>
            <person name="Scalabrin S."/>
            <person name="Jung S."/>
            <person name="Shu S."/>
            <person name="Marroni F."/>
            <person name="Zhebentyayeva T."/>
            <person name="Dettori M.T."/>
            <person name="Grimwood J."/>
            <person name="Cattonaro F."/>
            <person name="Zuccolo A."/>
            <person name="Rossini L."/>
            <person name="Jenkins J."/>
            <person name="Vendramin E."/>
            <person name="Meisel L.A."/>
            <person name="Decroocq V."/>
            <person name="Sosinski B."/>
            <person name="Prochnik S."/>
            <person name="Mitros T."/>
            <person name="Policriti A."/>
            <person name="Cipriani G."/>
            <person name="Dondini L."/>
            <person name="Ficklin S."/>
            <person name="Goodstein D.M."/>
            <person name="Xuan P."/>
            <person name="Del Fabbro C."/>
            <person name="Aramini V."/>
            <person name="Copetti D."/>
            <person name="Gonzalez S."/>
            <person name="Horner D.S."/>
            <person name="Falchi R."/>
            <person name="Lucas S."/>
            <person name="Mica E."/>
            <person name="Maldonado J."/>
            <person name="Lazzari B."/>
            <person name="Bielenberg D."/>
            <person name="Pirona R."/>
            <person name="Miculan M."/>
            <person name="Barakat A."/>
            <person name="Testolin R."/>
            <person name="Stella A."/>
            <person name="Tartarini S."/>
            <person name="Tonutti P."/>
            <person name="Arus P."/>
            <person name="Orellana A."/>
            <person name="Wells C."/>
            <person name="Main D."/>
            <person name="Vizzotto G."/>
            <person name="Silva H."/>
            <person name="Salamini F."/>
            <person name="Schmutz J."/>
            <person name="Morgante M."/>
            <person name="Rokhsar D.S."/>
        </authorList>
    </citation>
    <scope>NUCLEOTIDE SEQUENCE [LARGE SCALE GENOMIC DNA]</scope>
    <source>
        <strain evidence="16">cv. Nemared</strain>
    </source>
</reference>
<evidence type="ECO:0000256" key="5">
    <source>
        <dbReference type="ARBA" id="ARBA00022692"/>
    </source>
</evidence>